<dbReference type="AlphaFoldDB" id="A0A4Y8PWA1"/>
<dbReference type="InterPro" id="IPR059177">
    <property type="entry name" value="GH29D-like_dom"/>
</dbReference>
<name>A0A4Y8PWA1_9BACL</name>
<dbReference type="InterPro" id="IPR037176">
    <property type="entry name" value="Osmotin/thaumatin-like_sf"/>
</dbReference>
<feature type="domain" description="CBM56" evidence="1">
    <location>
        <begin position="149"/>
        <end position="238"/>
    </location>
</feature>
<keyword evidence="4" id="KW-1185">Reference proteome</keyword>
<dbReference type="InterPro" id="IPR026876">
    <property type="entry name" value="Fn3_assoc_repeat"/>
</dbReference>
<dbReference type="PANTHER" id="PTHR38165">
    <property type="match status" value="1"/>
</dbReference>
<accession>A0A4Y8PWA1</accession>
<sequence>MTISTATSGADIYYTTDGSAPTTSSTKYTSGFALSQSATVKAIAVKAGMNPSAVASAAYTIQATVNKVATPVFSPGASGAYSSPLAVTISTSTSGADIYYTTDGSAPTVASTKYTGPVSLTCAASTIKAIAVKAGMTNSDSASAAYTLNNCGDYAQGVDENGTTATIWFQSNVSSTWVDSHYKLNNGPMLNGSMTYNSGKGRFEQEVASLATGDVLAYSFTYNKAVGGLDTAVFNYTVKGNAKNPMINPPGGSFSAPQQVTLTSATSGAVIYYTEDGSTPTENSKKYTGPFVLTSSKTIKAIATKSGMYNSGVSSESYNFIDNQVEMPVFSSPGGTFAAAQTVTISTATSGATIYYTTNGSTPTTQSQVYAGPLTISATTNIKAIAVKAGMTASNVANASFIIGSNWDGMIFQLQNGSNGAYSDAQVYWLIIGYNPDTHKLCYVDTNGACQNASLGDNTIDIKGRKAANIFHTLAEKSWVKMPNIESGRMYISYGSPVYITINMNDLGDMGFAGPDLNNSTDPNRDVYFEFSEFTILNGEYWGNTTRVDGFGFPITMRLTGQGGFDKAPGDFDVYDKTVGDVGTRAEIFAAFEQEVPAEFKTLIQAPYRIVAPGKGGFDTMYGLNGPYEGPYIHYFDQYIDEVWDYYRTHDLNFFHPWFGQITGRVQGDTFVFNNGTAKVFKPTTPEVLEGKGNFDKGTILEKAIEAQLCAAINRHVALDTNQWGNVQAYYQTGPANYYAKFWHDHGIGGYAYGFCYDDVFEWSSLLHYTKPQTLTITVGW</sequence>
<gene>
    <name evidence="3" type="ORF">B5M42_17720</name>
</gene>
<dbReference type="CDD" id="cd09214">
    <property type="entry name" value="GH64-like"/>
    <property type="match status" value="1"/>
</dbReference>
<dbReference type="PROSITE" id="PS52006">
    <property type="entry name" value="GH64"/>
    <property type="match status" value="1"/>
</dbReference>
<dbReference type="Pfam" id="PF13290">
    <property type="entry name" value="CHB_HEX_C_1"/>
    <property type="match status" value="3"/>
</dbReference>
<reference evidence="3 4" key="1">
    <citation type="submission" date="2017-03" db="EMBL/GenBank/DDBJ databases">
        <title>Isolation of Levoglucosan Utilizing Bacteria.</title>
        <authorList>
            <person name="Arya A.S."/>
        </authorList>
    </citation>
    <scope>NUCLEOTIDE SEQUENCE [LARGE SCALE GENOMIC DNA]</scope>
    <source>
        <strain evidence="3 4">MEC069</strain>
    </source>
</reference>
<dbReference type="GO" id="GO:0030246">
    <property type="term" value="F:carbohydrate binding"/>
    <property type="evidence" value="ECO:0007669"/>
    <property type="project" value="UniProtKB-UniRule"/>
</dbReference>
<dbReference type="Pfam" id="PF22184">
    <property type="entry name" value="CBM_56"/>
    <property type="match status" value="1"/>
</dbReference>
<proteinExistence type="predicted"/>
<dbReference type="PANTHER" id="PTHR38165:SF1">
    <property type="entry name" value="GLUCANASE B"/>
    <property type="match status" value="1"/>
</dbReference>
<dbReference type="InterPro" id="IPR042517">
    <property type="entry name" value="Glyco_hydro_64_N_2"/>
</dbReference>
<organism evidence="3 4">
    <name type="scientific">Paenibacillus athensensis</name>
    <dbReference type="NCBI Taxonomy" id="1967502"/>
    <lineage>
        <taxon>Bacteria</taxon>
        <taxon>Bacillati</taxon>
        <taxon>Bacillota</taxon>
        <taxon>Bacilli</taxon>
        <taxon>Bacillales</taxon>
        <taxon>Paenibacillaceae</taxon>
        <taxon>Paenibacillus</taxon>
    </lineage>
</organism>
<dbReference type="PROSITE" id="PS52005">
    <property type="entry name" value="CBM56"/>
    <property type="match status" value="1"/>
</dbReference>
<evidence type="ECO:0000313" key="3">
    <source>
        <dbReference type="EMBL" id="TFE85398.1"/>
    </source>
</evidence>
<dbReference type="Pfam" id="PF16483">
    <property type="entry name" value="Glyco_hydro_64"/>
    <property type="match status" value="1"/>
</dbReference>
<feature type="domain" description="GH64" evidence="2">
    <location>
        <begin position="407"/>
        <end position="781"/>
    </location>
</feature>
<dbReference type="EMBL" id="MYFO01000026">
    <property type="protein sequence ID" value="TFE85398.1"/>
    <property type="molecule type" value="Genomic_DNA"/>
</dbReference>
<dbReference type="Pfam" id="PF13287">
    <property type="entry name" value="Fn3_assoc"/>
    <property type="match status" value="1"/>
</dbReference>
<evidence type="ECO:0000313" key="4">
    <source>
        <dbReference type="Proteomes" id="UP000298246"/>
    </source>
</evidence>
<protein>
    <submittedName>
        <fullName evidence="3">Uncharacterized protein</fullName>
    </submittedName>
</protein>
<evidence type="ECO:0000259" key="1">
    <source>
        <dbReference type="PROSITE" id="PS52005"/>
    </source>
</evidence>
<evidence type="ECO:0000259" key="2">
    <source>
        <dbReference type="PROSITE" id="PS52006"/>
    </source>
</evidence>
<comment type="caution">
    <text evidence="3">The sequence shown here is derived from an EMBL/GenBank/DDBJ whole genome shotgun (WGS) entry which is preliminary data.</text>
</comment>
<dbReference type="Gene3D" id="2.60.110.10">
    <property type="entry name" value="Thaumatin"/>
    <property type="match status" value="1"/>
</dbReference>
<dbReference type="Proteomes" id="UP000298246">
    <property type="component" value="Unassembled WGS sequence"/>
</dbReference>
<dbReference type="Gene3D" id="3.30.920.50">
    <property type="entry name" value="Beta-1,3-glucanase, C-terminal domain"/>
    <property type="match status" value="1"/>
</dbReference>
<dbReference type="InterPro" id="IPR037398">
    <property type="entry name" value="Glyco_hydro_64_fam"/>
</dbReference>
<dbReference type="InterPro" id="IPR032477">
    <property type="entry name" value="Glyco_hydro_64"/>
</dbReference>
<dbReference type="InterPro" id="IPR047569">
    <property type="entry name" value="CBM56"/>
</dbReference>